<comment type="caution">
    <text evidence="2">The sequence shown here is derived from an EMBL/GenBank/DDBJ whole genome shotgun (WGS) entry which is preliminary data.</text>
</comment>
<keyword evidence="1" id="KW-0472">Membrane</keyword>
<feature type="transmembrane region" description="Helical" evidence="1">
    <location>
        <begin position="96"/>
        <end position="116"/>
    </location>
</feature>
<keyword evidence="1" id="KW-1133">Transmembrane helix</keyword>
<evidence type="ECO:0000313" key="3">
    <source>
        <dbReference type="Proteomes" id="UP001597549"/>
    </source>
</evidence>
<evidence type="ECO:0000256" key="1">
    <source>
        <dbReference type="SAM" id="Phobius"/>
    </source>
</evidence>
<dbReference type="EMBL" id="JBHUOL010000018">
    <property type="protein sequence ID" value="MFD2909324.1"/>
    <property type="molecule type" value="Genomic_DNA"/>
</dbReference>
<feature type="transmembrane region" description="Helical" evidence="1">
    <location>
        <begin position="411"/>
        <end position="431"/>
    </location>
</feature>
<protein>
    <submittedName>
        <fullName evidence="2">Uncharacterized protein</fullName>
    </submittedName>
</protein>
<evidence type="ECO:0000313" key="2">
    <source>
        <dbReference type="EMBL" id="MFD2909324.1"/>
    </source>
</evidence>
<keyword evidence="1" id="KW-0812">Transmembrane</keyword>
<proteinExistence type="predicted"/>
<feature type="transmembrane region" description="Helical" evidence="1">
    <location>
        <begin position="358"/>
        <end position="376"/>
    </location>
</feature>
<gene>
    <name evidence="2" type="ORF">ACFSX9_11360</name>
</gene>
<reference evidence="3" key="1">
    <citation type="journal article" date="2019" name="Int. J. Syst. Evol. Microbiol.">
        <title>The Global Catalogue of Microorganisms (GCM) 10K type strain sequencing project: providing services to taxonomists for standard genome sequencing and annotation.</title>
        <authorList>
            <consortium name="The Broad Institute Genomics Platform"/>
            <consortium name="The Broad Institute Genome Sequencing Center for Infectious Disease"/>
            <person name="Wu L."/>
            <person name="Ma J."/>
        </authorList>
    </citation>
    <scope>NUCLEOTIDE SEQUENCE [LARGE SCALE GENOMIC DNA]</scope>
    <source>
        <strain evidence="3">KCTC 52644</strain>
    </source>
</reference>
<dbReference type="Proteomes" id="UP001597549">
    <property type="component" value="Unassembled WGS sequence"/>
</dbReference>
<dbReference type="RefSeq" id="WP_379807727.1">
    <property type="nucleotide sequence ID" value="NZ_JBHUOL010000018.1"/>
</dbReference>
<sequence>MFKDIQKKLLLKYPLLWNTKFIPMITIGIIFQILFFGLGYIDGTIDFSGKIIIDIMAYCMLIGILAAVIILILWLVAYFKNNALKSFYSKSKYSLFFEWLQIFTICFLLATFFIPFKVGKQLHQKSYYSLEETTKRCKTISTADVFIDGSFGSTEIDSLASGLIDSSGNKILRNNVYDVATSAAESAEEAIINMEYVDEAIQETIYKDYIIFNNRMYDEYSLLNRNVFEFSVISREQDSLNKIQINNWLVTKNEIEVKKLMTDYLNIIREHNLATNLDLNKWFEIMYSAPEFTEYLRIQPYLKENEADRYNSYHYRTERPADFNQNNYSKYYVQQDVLKDKYDTVSDAHTDIFVEIELLLGFLYGVLGLSLLIFSFRVTSGKSWLIAIVVVGIINLITGIITAIFSEGILYPYQILATIIGIIIYFFLIYFSNKSLKLSRIALNIALWSFTLIIPIIYFLIIEMFKPNYYVNDYYQQLESPVHDWLREHQVQMMCANFILSVVILFLVSKVIRNWKGIAED</sequence>
<organism evidence="2 3">
    <name type="scientific">Flavobacterium ardleyense</name>
    <dbReference type="NCBI Taxonomy" id="2038737"/>
    <lineage>
        <taxon>Bacteria</taxon>
        <taxon>Pseudomonadati</taxon>
        <taxon>Bacteroidota</taxon>
        <taxon>Flavobacteriia</taxon>
        <taxon>Flavobacteriales</taxon>
        <taxon>Flavobacteriaceae</taxon>
        <taxon>Flavobacterium</taxon>
    </lineage>
</organism>
<feature type="transmembrane region" description="Helical" evidence="1">
    <location>
        <begin position="491"/>
        <end position="508"/>
    </location>
</feature>
<feature type="transmembrane region" description="Helical" evidence="1">
    <location>
        <begin position="55"/>
        <end position="76"/>
    </location>
</feature>
<name>A0ABW5Z927_9FLAO</name>
<accession>A0ABW5Z927</accession>
<keyword evidence="3" id="KW-1185">Reference proteome</keyword>
<feature type="transmembrane region" description="Helical" evidence="1">
    <location>
        <begin position="383"/>
        <end position="405"/>
    </location>
</feature>
<feature type="transmembrane region" description="Helical" evidence="1">
    <location>
        <begin position="443"/>
        <end position="462"/>
    </location>
</feature>
<feature type="transmembrane region" description="Helical" evidence="1">
    <location>
        <begin position="21"/>
        <end position="43"/>
    </location>
</feature>